<proteinExistence type="predicted"/>
<dbReference type="EMBL" id="JAXOVC010000011">
    <property type="protein sequence ID" value="KAK4495757.1"/>
    <property type="molecule type" value="Genomic_DNA"/>
</dbReference>
<sequence length="471" mass="52266">MAQEEPYSGLLLRQGYRDTNGFLFVDQAEKSAKRARRKGKAAPAEDNATATVTIRKSVSPDPGMVSITFFFSSYMTTGRNRLTSRGHFDYLLPLYSKARPFSLLALAMELTAGRSMASHYCRSVDSIWHAESLVKASTAMRSAISDPAECLTDETLLAVLLLDFAEFIKTRRMRTPLSHVHQNAATGLVRLRGAQNFESDVGRSLLHATRSNSLHRAVFGCFDQNIDLALLAYMTTDPDSCNPALQLDGLIACGMRLDRKLARSLSEECDTTVATVEEQLQQLAEQLMAWREGLPEDWNPESHAMAKPPPGLSVMGPNRKETYPYEKFSTLDVALIYNQWRCTRLMVIRLLRSCQSPHPRQRDLEAEAAELVKDVWKCVPYFVHGERLSLLTDGSSSPSPEAMQQLQLEEPSGLGTWYLGQVLDWVIAILTDDGGGLGVNGANVSAFCDLREALHSKFKLKAVAPSRSNSV</sequence>
<evidence type="ECO:0000313" key="2">
    <source>
        <dbReference type="EMBL" id="KAK4495757.1"/>
    </source>
</evidence>
<protein>
    <submittedName>
        <fullName evidence="2">Uncharacterized protein</fullName>
    </submittedName>
</protein>
<dbReference type="Proteomes" id="UP001305779">
    <property type="component" value="Unassembled WGS sequence"/>
</dbReference>
<accession>A0ABR0E2V8</accession>
<feature type="coiled-coil region" evidence="1">
    <location>
        <begin position="266"/>
        <end position="293"/>
    </location>
</feature>
<dbReference type="PANTHER" id="PTHR38791">
    <property type="entry name" value="ZN(II)2CYS6 TRANSCRIPTION FACTOR (EUROFUNG)-RELATED-RELATED"/>
    <property type="match status" value="1"/>
</dbReference>
<reference evidence="2 3" key="1">
    <citation type="journal article" date="2023" name="G3 (Bethesda)">
        <title>A chromosome-level genome assembly of Zasmidium syzygii isolated from banana leaves.</title>
        <authorList>
            <person name="van Westerhoven A.C."/>
            <person name="Mehrabi R."/>
            <person name="Talebi R."/>
            <person name="Steentjes M.B.F."/>
            <person name="Corcolon B."/>
            <person name="Chong P.A."/>
            <person name="Kema G.H.J."/>
            <person name="Seidl M.F."/>
        </authorList>
    </citation>
    <scope>NUCLEOTIDE SEQUENCE [LARGE SCALE GENOMIC DNA]</scope>
    <source>
        <strain evidence="2 3">P124</strain>
    </source>
</reference>
<evidence type="ECO:0000313" key="3">
    <source>
        <dbReference type="Proteomes" id="UP001305779"/>
    </source>
</evidence>
<keyword evidence="1" id="KW-0175">Coiled coil</keyword>
<evidence type="ECO:0000256" key="1">
    <source>
        <dbReference type="SAM" id="Coils"/>
    </source>
</evidence>
<gene>
    <name evidence="2" type="ORF">PRZ48_013025</name>
</gene>
<name>A0ABR0E2V8_ZASCE</name>
<keyword evidence="3" id="KW-1185">Reference proteome</keyword>
<comment type="caution">
    <text evidence="2">The sequence shown here is derived from an EMBL/GenBank/DDBJ whole genome shotgun (WGS) entry which is preliminary data.</text>
</comment>
<dbReference type="InterPro" id="IPR053175">
    <property type="entry name" value="DHMBA_Reg_Transcription_Factor"/>
</dbReference>
<organism evidence="2 3">
    <name type="scientific">Zasmidium cellare</name>
    <name type="common">Wine cellar mold</name>
    <name type="synonym">Racodium cellare</name>
    <dbReference type="NCBI Taxonomy" id="395010"/>
    <lineage>
        <taxon>Eukaryota</taxon>
        <taxon>Fungi</taxon>
        <taxon>Dikarya</taxon>
        <taxon>Ascomycota</taxon>
        <taxon>Pezizomycotina</taxon>
        <taxon>Dothideomycetes</taxon>
        <taxon>Dothideomycetidae</taxon>
        <taxon>Mycosphaerellales</taxon>
        <taxon>Mycosphaerellaceae</taxon>
        <taxon>Zasmidium</taxon>
    </lineage>
</organism>